<organism evidence="6 7">
    <name type="scientific">Meloidogyne graminicola</name>
    <dbReference type="NCBI Taxonomy" id="189291"/>
    <lineage>
        <taxon>Eukaryota</taxon>
        <taxon>Metazoa</taxon>
        <taxon>Ecdysozoa</taxon>
        <taxon>Nematoda</taxon>
        <taxon>Chromadorea</taxon>
        <taxon>Rhabditida</taxon>
        <taxon>Tylenchina</taxon>
        <taxon>Tylenchomorpha</taxon>
        <taxon>Tylenchoidea</taxon>
        <taxon>Meloidogynidae</taxon>
        <taxon>Meloidogyninae</taxon>
        <taxon>Meloidogyne</taxon>
    </lineage>
</organism>
<dbReference type="GO" id="GO:0061863">
    <property type="term" value="F:microtubule plus end polymerase"/>
    <property type="evidence" value="ECO:0007669"/>
    <property type="project" value="InterPro"/>
</dbReference>
<feature type="region of interest" description="Disordered" evidence="4">
    <location>
        <begin position="564"/>
        <end position="608"/>
    </location>
</feature>
<dbReference type="InterPro" id="IPR011989">
    <property type="entry name" value="ARM-like"/>
</dbReference>
<dbReference type="EMBL" id="JABEBT010000005">
    <property type="protein sequence ID" value="KAF7639366.1"/>
    <property type="molecule type" value="Genomic_DNA"/>
</dbReference>
<dbReference type="FunFam" id="1.25.10.10:FF:000019">
    <property type="entry name" value="Cytoskeleton-associated protein 5"/>
    <property type="match status" value="2"/>
</dbReference>
<dbReference type="GO" id="GO:0007051">
    <property type="term" value="P:spindle organization"/>
    <property type="evidence" value="ECO:0007669"/>
    <property type="project" value="InterPro"/>
</dbReference>
<reference evidence="6" key="1">
    <citation type="journal article" date="2020" name="Ecol. Evol.">
        <title>Genome structure and content of the rice root-knot nematode (Meloidogyne graminicola).</title>
        <authorList>
            <person name="Phan N.T."/>
            <person name="Danchin E.G.J."/>
            <person name="Klopp C."/>
            <person name="Perfus-Barbeoch L."/>
            <person name="Kozlowski D.K."/>
            <person name="Koutsovoulos G.D."/>
            <person name="Lopez-Roques C."/>
            <person name="Bouchez O."/>
            <person name="Zahm M."/>
            <person name="Besnard G."/>
            <person name="Bellafiore S."/>
        </authorList>
    </citation>
    <scope>NUCLEOTIDE SEQUENCE</scope>
    <source>
        <strain evidence="6">VN-18</strain>
    </source>
</reference>
<dbReference type="SUPFAM" id="SSF48371">
    <property type="entry name" value="ARM repeat"/>
    <property type="match status" value="1"/>
</dbReference>
<proteinExistence type="predicted"/>
<keyword evidence="7" id="KW-1185">Reference proteome</keyword>
<dbReference type="OrthoDB" id="205662at2759"/>
<keyword evidence="3" id="KW-0206">Cytoskeleton</keyword>
<feature type="domain" description="TOG" evidence="5">
    <location>
        <begin position="285"/>
        <end position="526"/>
    </location>
</feature>
<name>A0A8T0A242_9BILA</name>
<feature type="compositionally biased region" description="Low complexity" evidence="4">
    <location>
        <begin position="537"/>
        <end position="552"/>
    </location>
</feature>
<evidence type="ECO:0000259" key="5">
    <source>
        <dbReference type="SMART" id="SM01349"/>
    </source>
</evidence>
<evidence type="ECO:0000256" key="2">
    <source>
        <dbReference type="ARBA" id="ARBA00022490"/>
    </source>
</evidence>
<dbReference type="GO" id="GO:0046785">
    <property type="term" value="P:microtubule polymerization"/>
    <property type="evidence" value="ECO:0007669"/>
    <property type="project" value="InterPro"/>
</dbReference>
<comment type="caution">
    <text evidence="6">The sequence shown here is derived from an EMBL/GenBank/DDBJ whole genome shotgun (WGS) entry which is preliminary data.</text>
</comment>
<evidence type="ECO:0000313" key="7">
    <source>
        <dbReference type="Proteomes" id="UP000605970"/>
    </source>
</evidence>
<dbReference type="PANTHER" id="PTHR12609">
    <property type="entry name" value="MICROTUBULE ASSOCIATED PROTEIN XMAP215"/>
    <property type="match status" value="1"/>
</dbReference>
<feature type="region of interest" description="Disordered" evidence="4">
    <location>
        <begin position="533"/>
        <end position="552"/>
    </location>
</feature>
<gene>
    <name evidence="6" type="ORF">Mgra_00001034</name>
</gene>
<accession>A0A8T0A242</accession>
<dbReference type="GO" id="GO:0005856">
    <property type="term" value="C:cytoskeleton"/>
    <property type="evidence" value="ECO:0007669"/>
    <property type="project" value="UniProtKB-SubCell"/>
</dbReference>
<evidence type="ECO:0000256" key="1">
    <source>
        <dbReference type="ARBA" id="ARBA00004245"/>
    </source>
</evidence>
<keyword evidence="2" id="KW-0963">Cytoplasm</keyword>
<dbReference type="Gene3D" id="1.25.10.10">
    <property type="entry name" value="Leucine-rich Repeat Variant"/>
    <property type="match status" value="2"/>
</dbReference>
<dbReference type="GO" id="GO:0030951">
    <property type="term" value="P:establishment or maintenance of microtubule cytoskeleton polarity"/>
    <property type="evidence" value="ECO:0007669"/>
    <property type="project" value="InterPro"/>
</dbReference>
<dbReference type="SMART" id="SM01349">
    <property type="entry name" value="TOG"/>
    <property type="match status" value="2"/>
</dbReference>
<dbReference type="GO" id="GO:0051010">
    <property type="term" value="F:microtubule plus-end binding"/>
    <property type="evidence" value="ECO:0007669"/>
    <property type="project" value="InterPro"/>
</dbReference>
<evidence type="ECO:0000256" key="4">
    <source>
        <dbReference type="SAM" id="MobiDB-lite"/>
    </source>
</evidence>
<sequence length="666" mass="74437">MFNNDAWELLEAKEFHSKINSDFYEILSSSKWQERKQQLELLLELLDGCKRLAEDSRNKQMIEKLVKVLGSDSNIYCAALAAKCLCSIAQGLRFGFAPYATALAPICFNKFKEKKVILKEPLSLLVDALFFASIKNLSALSQSILEAANSPNPSQKSLLDLSLCRLFRSLPSKCLPKEMIKDLVSVLCQHCLGSDPELRDSSCAALGAFQKCVGEQTLTMFLDKSVINDERKMAKIREYKVKAEEEDIELRKKAALFSPSFDNLSNKSEHSSNEQLNGKENDDWELLDPKEIHSKIKPSFYELSLSEKWQDRKTALNDLFTLLSDFKRISEDPRDRQLIVKLGKILGSDSNIYCAALAASCLCSIAQGLRFGFAPYATALAPICFNKFKEKKVILKEPLSLLVDALFFASIKNLSALSQSILEAANSPNPSQKSLLDLSLYRLFRSLPSKYLPKEMIKDLVSVLCQHCLGSDPELRDSSCAALGAFKKCVGEQTLTMFLDKSVINDERKMAKIREYYDKIKDVPTIFSTSSISENGTSELPLKSKTSTSLTTSAVPPNKIIIKNKPKNLFKQNDNKNSRPSSSLSQHSLNTSSTYKASTNITKLVPRPTSAASPHLPFNYRPISVPPPILTPITKNLLRFDYANTPSGSRIPRIFSGRISNKNENK</sequence>
<feature type="compositionally biased region" description="Low complexity" evidence="4">
    <location>
        <begin position="578"/>
        <end position="594"/>
    </location>
</feature>
<dbReference type="InterPro" id="IPR034085">
    <property type="entry name" value="TOG"/>
</dbReference>
<comment type="subcellular location">
    <subcellularLocation>
        <location evidence="1">Cytoplasm</location>
        <location evidence="1">Cytoskeleton</location>
    </subcellularLocation>
</comment>
<evidence type="ECO:0000313" key="6">
    <source>
        <dbReference type="EMBL" id="KAF7639366.1"/>
    </source>
</evidence>
<dbReference type="AlphaFoldDB" id="A0A8T0A242"/>
<dbReference type="InterPro" id="IPR045110">
    <property type="entry name" value="XMAP215"/>
</dbReference>
<protein>
    <recommendedName>
        <fullName evidence="5">TOG domain-containing protein</fullName>
    </recommendedName>
</protein>
<dbReference type="InterPro" id="IPR016024">
    <property type="entry name" value="ARM-type_fold"/>
</dbReference>
<evidence type="ECO:0000256" key="3">
    <source>
        <dbReference type="ARBA" id="ARBA00023212"/>
    </source>
</evidence>
<dbReference type="Proteomes" id="UP000605970">
    <property type="component" value="Unassembled WGS sequence"/>
</dbReference>
<feature type="domain" description="TOG" evidence="5">
    <location>
        <begin position="8"/>
        <end position="249"/>
    </location>
</feature>